<organism evidence="6">
    <name type="scientific">Gulosibacter sediminis</name>
    <dbReference type="NCBI Taxonomy" id="1729695"/>
    <lineage>
        <taxon>Bacteria</taxon>
        <taxon>Bacillati</taxon>
        <taxon>Actinomycetota</taxon>
        <taxon>Actinomycetes</taxon>
        <taxon>Micrococcales</taxon>
        <taxon>Microbacteriaceae</taxon>
        <taxon>Gulosibacter</taxon>
    </lineage>
</organism>
<comment type="similarity">
    <text evidence="1">Belongs to the ABC transporter superfamily.</text>
</comment>
<dbReference type="GO" id="GO:0005524">
    <property type="term" value="F:ATP binding"/>
    <property type="evidence" value="ECO:0007669"/>
    <property type="project" value="UniProtKB-KW"/>
</dbReference>
<proteinExistence type="inferred from homology"/>
<dbReference type="InterPro" id="IPR029439">
    <property type="entry name" value="Wzt_C"/>
</dbReference>
<keyword evidence="2" id="KW-0813">Transport</keyword>
<dbReference type="PANTHER" id="PTHR46743:SF2">
    <property type="entry name" value="TEICHOIC ACIDS EXPORT ATP-BINDING PROTEIN TAGH"/>
    <property type="match status" value="1"/>
</dbReference>
<dbReference type="InterPro" id="IPR027417">
    <property type="entry name" value="P-loop_NTPase"/>
</dbReference>
<dbReference type="InterPro" id="IPR050683">
    <property type="entry name" value="Bact_Polysacc_Export_ATP-bd"/>
</dbReference>
<evidence type="ECO:0000259" key="5">
    <source>
        <dbReference type="PROSITE" id="PS50893"/>
    </source>
</evidence>
<dbReference type="SMART" id="SM00382">
    <property type="entry name" value="AAA"/>
    <property type="match status" value="1"/>
</dbReference>
<keyword evidence="4 6" id="KW-0067">ATP-binding</keyword>
<dbReference type="Gene3D" id="3.40.50.300">
    <property type="entry name" value="P-loop containing nucleotide triphosphate hydrolases"/>
    <property type="match status" value="1"/>
</dbReference>
<gene>
    <name evidence="6" type="ORF">M3M28_10120</name>
</gene>
<dbReference type="CDD" id="cd10147">
    <property type="entry name" value="Wzt_C-like"/>
    <property type="match status" value="1"/>
</dbReference>
<reference evidence="6" key="1">
    <citation type="submission" date="2022-05" db="EMBL/GenBank/DDBJ databases">
        <title>Complete genome sequence of toluene-degrading Gulosibacter sediminis strain ACHW.36C.</title>
        <authorList>
            <person name="Wai A.C."/>
            <person name="Lai G.K."/>
            <person name="Griffin S.D."/>
            <person name="Leung F.C."/>
        </authorList>
    </citation>
    <scope>NUCLEOTIDE SEQUENCE [LARGE SCALE GENOMIC DNA]</scope>
    <source>
        <strain evidence="6">ACHW.36C</strain>
    </source>
</reference>
<dbReference type="EMBL" id="CP097160">
    <property type="protein sequence ID" value="UQN14401.1"/>
    <property type="molecule type" value="Genomic_DNA"/>
</dbReference>
<dbReference type="PANTHER" id="PTHR46743">
    <property type="entry name" value="TEICHOIC ACIDS EXPORT ATP-BINDING PROTEIN TAGH"/>
    <property type="match status" value="1"/>
</dbReference>
<dbReference type="InterPro" id="IPR003593">
    <property type="entry name" value="AAA+_ATPase"/>
</dbReference>
<keyword evidence="3" id="KW-0547">Nucleotide-binding</keyword>
<dbReference type="Gene3D" id="2.70.50.60">
    <property type="entry name" value="abc- transporter (atp binding component) like domain"/>
    <property type="match status" value="1"/>
</dbReference>
<name>A0ABY4MVF7_9MICO</name>
<evidence type="ECO:0000313" key="6">
    <source>
        <dbReference type="EMBL" id="UQN14401.1"/>
    </source>
</evidence>
<protein>
    <submittedName>
        <fullName evidence="6">ABC transporter ATP-binding protein</fullName>
    </submittedName>
</protein>
<dbReference type="SUPFAM" id="SSF52540">
    <property type="entry name" value="P-loop containing nucleoside triphosphate hydrolases"/>
    <property type="match status" value="1"/>
</dbReference>
<feature type="domain" description="ABC transporter" evidence="5">
    <location>
        <begin position="16"/>
        <end position="257"/>
    </location>
</feature>
<accession>A0ABY4MVF7</accession>
<evidence type="ECO:0000256" key="3">
    <source>
        <dbReference type="ARBA" id="ARBA00022741"/>
    </source>
</evidence>
<dbReference type="InterPro" id="IPR015860">
    <property type="entry name" value="ABC_transpr_TagH-like"/>
</dbReference>
<dbReference type="PROSITE" id="PS50893">
    <property type="entry name" value="ABC_TRANSPORTER_2"/>
    <property type="match status" value="1"/>
</dbReference>
<dbReference type="Pfam" id="PF14524">
    <property type="entry name" value="Wzt_C"/>
    <property type="match status" value="1"/>
</dbReference>
<dbReference type="CDD" id="cd03220">
    <property type="entry name" value="ABC_KpsT_Wzt"/>
    <property type="match status" value="1"/>
</dbReference>
<evidence type="ECO:0000256" key="1">
    <source>
        <dbReference type="ARBA" id="ARBA00005417"/>
    </source>
</evidence>
<sequence length="418" mass="45773">MTTQDFIAEGARPNVVEIRDVSKRFVMHKDKSLKERVLHPRRSHEHRDDFWALKGVSLDIEAGSTIGLIGPNGSGKSTLLKTIGGIIEPSSGAVYSRGRLAALLELGAGFHPDLTGRENVYLNAAILGMDREETEARFDEIVEFSGIRPFIDTQVKFYSSGMYVRLAFAVAINVNPDVLLVDEVLAVGDEAFQKKCLDKIKQFQEEGRTIIIVSHSLEQIVELCTRAVVMGHGQVVFDGQPEDAVSILRAGFDSADQAESERARLERDRAREAEIDRRRAMVQITNVSSTPREGEHLMPGTTLDVAVTFRTQLELNAWDLTVALVNQLGTTVLVTSTHASGLKNAPLSVGEHTIRFTLPNLSIGAGDYLVTTTFQDDQRHELARRDDLGEFRAEAGPESIGPVYAAAASTFTSGGSRA</sequence>
<evidence type="ECO:0000256" key="2">
    <source>
        <dbReference type="ARBA" id="ARBA00022448"/>
    </source>
</evidence>
<dbReference type="InterPro" id="IPR003439">
    <property type="entry name" value="ABC_transporter-like_ATP-bd"/>
</dbReference>
<evidence type="ECO:0000256" key="4">
    <source>
        <dbReference type="ARBA" id="ARBA00022840"/>
    </source>
</evidence>
<dbReference type="Pfam" id="PF00005">
    <property type="entry name" value="ABC_tran"/>
    <property type="match status" value="1"/>
</dbReference>